<dbReference type="OMA" id="HIARSTW"/>
<evidence type="ECO:0000313" key="3">
    <source>
        <dbReference type="Proteomes" id="UP000242381"/>
    </source>
</evidence>
<dbReference type="EMBL" id="KV921456">
    <property type="protein sequence ID" value="ORE14728.1"/>
    <property type="molecule type" value="Genomic_DNA"/>
</dbReference>
<feature type="non-terminal residue" evidence="2">
    <location>
        <position position="1"/>
    </location>
</feature>
<dbReference type="VEuPathDB" id="FungiDB:BCV72DRAFT_196516"/>
<dbReference type="Pfam" id="PF13966">
    <property type="entry name" value="zf-RVT"/>
    <property type="match status" value="1"/>
</dbReference>
<evidence type="ECO:0000313" key="2">
    <source>
        <dbReference type="EMBL" id="ORE14728.1"/>
    </source>
</evidence>
<sequence length="80" mass="9037">SCASNEPAVSPASWTSFWRLPLLPTAQNKWYRLLHRTIPCKQRLHVLIPHQHPSVLCSFCGPADETISHFLFSCSHKAAL</sequence>
<name>A0A1X0RS54_RHIZD</name>
<dbReference type="AlphaFoldDB" id="A0A1X0RS54"/>
<proteinExistence type="predicted"/>
<protein>
    <recommendedName>
        <fullName evidence="1">Reverse transcriptase zinc-binding domain-containing protein</fullName>
    </recommendedName>
</protein>
<feature type="domain" description="Reverse transcriptase zinc-binding" evidence="1">
    <location>
        <begin position="12"/>
        <end position="78"/>
    </location>
</feature>
<gene>
    <name evidence="2" type="ORF">BCV71DRAFT_186718</name>
</gene>
<accession>A0A1X0RS54</accession>
<dbReference type="InterPro" id="IPR026960">
    <property type="entry name" value="RVT-Znf"/>
</dbReference>
<organism evidence="2 3">
    <name type="scientific">Rhizopus microsporus</name>
    <dbReference type="NCBI Taxonomy" id="58291"/>
    <lineage>
        <taxon>Eukaryota</taxon>
        <taxon>Fungi</taxon>
        <taxon>Fungi incertae sedis</taxon>
        <taxon>Mucoromycota</taxon>
        <taxon>Mucoromycotina</taxon>
        <taxon>Mucoromycetes</taxon>
        <taxon>Mucorales</taxon>
        <taxon>Mucorineae</taxon>
        <taxon>Rhizopodaceae</taxon>
        <taxon>Rhizopus</taxon>
    </lineage>
</organism>
<reference evidence="2 3" key="1">
    <citation type="journal article" date="2016" name="Proc. Natl. Acad. Sci. U.S.A.">
        <title>Lipid metabolic changes in an early divergent fungus govern the establishment of a mutualistic symbiosis with endobacteria.</title>
        <authorList>
            <person name="Lastovetsky O.A."/>
            <person name="Gaspar M.L."/>
            <person name="Mondo S.J."/>
            <person name="LaButti K.M."/>
            <person name="Sandor L."/>
            <person name="Grigoriev I.V."/>
            <person name="Henry S.A."/>
            <person name="Pawlowska T.E."/>
        </authorList>
    </citation>
    <scope>NUCLEOTIDE SEQUENCE [LARGE SCALE GENOMIC DNA]</scope>
    <source>
        <strain evidence="2 3">ATCC 11559</strain>
    </source>
</reference>
<dbReference type="Proteomes" id="UP000242381">
    <property type="component" value="Unassembled WGS sequence"/>
</dbReference>
<evidence type="ECO:0000259" key="1">
    <source>
        <dbReference type="Pfam" id="PF13966"/>
    </source>
</evidence>